<dbReference type="STRING" id="27835.A0A0N4XVV8"/>
<evidence type="ECO:0000313" key="2">
    <source>
        <dbReference type="EMBL" id="VDL70554.1"/>
    </source>
</evidence>
<evidence type="ECO:0000313" key="3">
    <source>
        <dbReference type="Proteomes" id="UP000271162"/>
    </source>
</evidence>
<dbReference type="EMBL" id="UYSL01019846">
    <property type="protein sequence ID" value="VDL70554.1"/>
    <property type="molecule type" value="Genomic_DNA"/>
</dbReference>
<sequence>MQEEQQSPRKVPSEVIQLSEFQERGPLVLQARMKGRVKHALDDDKSGSLKEVQFYPKYNEIYIIGSDIEQLEGMSQLSMLSGEKSGEQASPQQKGGYPTMATEAKRQAELERVRENERRIAESAVRRRARDEAATASLQGQPTTSEKETRSMKDSSIRSLKPDSPDTLLPERTQLSQRTMPSVREKRKSDQSSSPQKSKRGGTDSPGSPYQSPYQSKRELVAPTLPTGSPYQSKREELDSSRPLGSPYHSLREPPEPPKKEKDDTRSKPPQAIPHGGKTTATIHPVKPTQYRARSKPSNDGRKADALGVRRGSRASPSRNTVDSKSDNDHGFRYSNLVPAVATPRINEKNCKIDTSDLGYYYLPAYTAYIQQPRDADKHQRDLFRKCLYKKLVYLQNWKIVVVKEGERPQQEVFTSENIHHVNASSVAELDLSSVFGLILDNESIRRNIGYLYAIKNGAKYIYEGDENFELYGQISAAFDFEKHVSGLWYYGSELPLPRQRIFHPTEFFALRTEKPKIEMRKKFTRPEGRLCLCRNRPAPAVQHAVVQAEQSTLWKDHAEINKFAPPITIGAGTYSIWQADHTLFHYKAFFVLVRPLSPKLRIRTIFSLYAQKLLNLVGLNHGFYPVDVIPGTAGYDSFDGKEGSLTWREISAIVSLFESWKCSHYHIQKCMIDLAKILKNDRYLELEHIVLVHSWIQDLKAVGKVKTLVWYVSCLPQAIVWGENAYIHPPLRF</sequence>
<dbReference type="PANTHER" id="PTHR31362:SF0">
    <property type="entry name" value="EXOSTOSIN DOMAIN-CONTAINING PROTEIN-RELATED"/>
    <property type="match status" value="1"/>
</dbReference>
<evidence type="ECO:0000256" key="1">
    <source>
        <dbReference type="SAM" id="MobiDB-lite"/>
    </source>
</evidence>
<keyword evidence="3" id="KW-1185">Reference proteome</keyword>
<feature type="compositionally biased region" description="Low complexity" evidence="1">
    <location>
        <begin position="205"/>
        <end position="215"/>
    </location>
</feature>
<feature type="region of interest" description="Disordered" evidence="1">
    <location>
        <begin position="79"/>
        <end position="333"/>
    </location>
</feature>
<dbReference type="Proteomes" id="UP000271162">
    <property type="component" value="Unassembled WGS sequence"/>
</dbReference>
<feature type="compositionally biased region" description="Basic and acidic residues" evidence="1">
    <location>
        <begin position="250"/>
        <end position="267"/>
    </location>
</feature>
<feature type="compositionally biased region" description="Basic and acidic residues" evidence="1">
    <location>
        <begin position="322"/>
        <end position="332"/>
    </location>
</feature>
<proteinExistence type="predicted"/>
<dbReference type="PANTHER" id="PTHR31362">
    <property type="entry name" value="GLYCOSYLTRANSFERASE STELLO1-RELATED"/>
    <property type="match status" value="1"/>
</dbReference>
<gene>
    <name evidence="2" type="ORF">NBR_LOCUS6965</name>
</gene>
<organism evidence="4">
    <name type="scientific">Nippostrongylus brasiliensis</name>
    <name type="common">Rat hookworm</name>
    <dbReference type="NCBI Taxonomy" id="27835"/>
    <lineage>
        <taxon>Eukaryota</taxon>
        <taxon>Metazoa</taxon>
        <taxon>Ecdysozoa</taxon>
        <taxon>Nematoda</taxon>
        <taxon>Chromadorea</taxon>
        <taxon>Rhabditida</taxon>
        <taxon>Rhabditina</taxon>
        <taxon>Rhabditomorpha</taxon>
        <taxon>Strongyloidea</taxon>
        <taxon>Heligmosomidae</taxon>
        <taxon>Nippostrongylus</taxon>
    </lineage>
</organism>
<name>A0A0N4XVV8_NIPBR</name>
<dbReference type="WBParaSite" id="NBR_0000696401-mRNA-1">
    <property type="protein sequence ID" value="NBR_0000696401-mRNA-1"/>
    <property type="gene ID" value="NBR_0000696401"/>
</dbReference>
<dbReference type="InterPro" id="IPR005049">
    <property type="entry name" value="STL-like"/>
</dbReference>
<dbReference type="AlphaFoldDB" id="A0A0N4XVV8"/>
<reference evidence="4" key="1">
    <citation type="submission" date="2017-02" db="UniProtKB">
        <authorList>
            <consortium name="WormBaseParasite"/>
        </authorList>
    </citation>
    <scope>IDENTIFICATION</scope>
</reference>
<reference evidence="2 3" key="2">
    <citation type="submission" date="2018-11" db="EMBL/GenBank/DDBJ databases">
        <authorList>
            <consortium name="Pathogen Informatics"/>
        </authorList>
    </citation>
    <scope>NUCLEOTIDE SEQUENCE [LARGE SCALE GENOMIC DNA]</scope>
</reference>
<protein>
    <submittedName>
        <fullName evidence="4">Doublecortin domain-containing protein</fullName>
    </submittedName>
</protein>
<feature type="compositionally biased region" description="Basic and acidic residues" evidence="1">
    <location>
        <begin position="145"/>
        <end position="164"/>
    </location>
</feature>
<feature type="compositionally biased region" description="Basic and acidic residues" evidence="1">
    <location>
        <begin position="103"/>
        <end position="133"/>
    </location>
</feature>
<accession>A0A0N4XVV8</accession>
<evidence type="ECO:0000313" key="4">
    <source>
        <dbReference type="WBParaSite" id="NBR_0000696401-mRNA-1"/>
    </source>
</evidence>